<accession>X1R9N4</accession>
<dbReference type="SUPFAM" id="SSF55979">
    <property type="entry name" value="DNA clamp"/>
    <property type="match status" value="1"/>
</dbReference>
<dbReference type="Gene3D" id="3.10.150.10">
    <property type="entry name" value="DNA Polymerase III, subunit A, domain 2"/>
    <property type="match status" value="1"/>
</dbReference>
<dbReference type="EMBL" id="BARW01011835">
    <property type="protein sequence ID" value="GAI77268.1"/>
    <property type="molecule type" value="Genomic_DNA"/>
</dbReference>
<dbReference type="InterPro" id="IPR046938">
    <property type="entry name" value="DNA_clamp_sf"/>
</dbReference>
<name>X1R9N4_9ZZZZ</name>
<gene>
    <name evidence="1" type="ORF">S12H4_22622</name>
</gene>
<feature type="non-terminal residue" evidence="1">
    <location>
        <position position="1"/>
    </location>
</feature>
<sequence length="227" mass="24757">TGQTATASVKVDGDKLAEALRRVTPFMAEKNPPNLACVYAESQGGVLQLTATDGYRMAHLTVPLLFPEGNYLMKGAGAKDFSTRHYNGQEVTVEVGQGDEQGLIKMGEVTVELESSPYINYPDAVPEDFDLEAIIDTKAWIKPIRQNKSWIVGVIYSSAGCRMFLQSAEGETVACESLPVQMISGPDKKVAYRAEHFRRALTSCGPSATIQVGDPVKATIFEAEDYW</sequence>
<feature type="non-terminal residue" evidence="1">
    <location>
        <position position="227"/>
    </location>
</feature>
<evidence type="ECO:0008006" key="2">
    <source>
        <dbReference type="Google" id="ProtNLM"/>
    </source>
</evidence>
<proteinExistence type="predicted"/>
<reference evidence="1" key="1">
    <citation type="journal article" date="2014" name="Front. Microbiol.">
        <title>High frequency of phylogenetically diverse reductive dehalogenase-homologous genes in deep subseafloor sedimentary metagenomes.</title>
        <authorList>
            <person name="Kawai M."/>
            <person name="Futagami T."/>
            <person name="Toyoda A."/>
            <person name="Takaki Y."/>
            <person name="Nishi S."/>
            <person name="Hori S."/>
            <person name="Arai W."/>
            <person name="Tsubouchi T."/>
            <person name="Morono Y."/>
            <person name="Uchiyama I."/>
            <person name="Ito T."/>
            <person name="Fujiyama A."/>
            <person name="Inagaki F."/>
            <person name="Takami H."/>
        </authorList>
    </citation>
    <scope>NUCLEOTIDE SEQUENCE</scope>
    <source>
        <strain evidence="1">Expedition CK06-06</strain>
    </source>
</reference>
<comment type="caution">
    <text evidence="1">The sequence shown here is derived from an EMBL/GenBank/DDBJ whole genome shotgun (WGS) entry which is preliminary data.</text>
</comment>
<dbReference type="AlphaFoldDB" id="X1R9N4"/>
<organism evidence="1">
    <name type="scientific">marine sediment metagenome</name>
    <dbReference type="NCBI Taxonomy" id="412755"/>
    <lineage>
        <taxon>unclassified sequences</taxon>
        <taxon>metagenomes</taxon>
        <taxon>ecological metagenomes</taxon>
    </lineage>
</organism>
<protein>
    <recommendedName>
        <fullName evidence="2">DNA polymerase III beta sliding clamp central domain-containing protein</fullName>
    </recommendedName>
</protein>
<evidence type="ECO:0000313" key="1">
    <source>
        <dbReference type="EMBL" id="GAI77268.1"/>
    </source>
</evidence>